<protein>
    <recommendedName>
        <fullName evidence="3">Nuclear pore complex protein Nup85</fullName>
    </recommendedName>
</protein>
<evidence type="ECO:0000313" key="1">
    <source>
        <dbReference type="EMBL" id="KAF6004273.1"/>
    </source>
</evidence>
<reference evidence="1 2" key="1">
    <citation type="journal article" date="2020" name="J. Phycol.">
        <title>Comparative genome analysis reveals Cyanidiococcus gen. nov., a new extremophilic red algal genus sister to Cyanidioschyzon (Cyanidioschyzonaceae, Rhodophyta).</title>
        <authorList>
            <person name="Liu S.-L."/>
            <person name="Chiang Y.-R."/>
            <person name="Yoon H.S."/>
            <person name="Fu H.-Y."/>
        </authorList>
    </citation>
    <scope>NUCLEOTIDE SEQUENCE [LARGE SCALE GENOMIC DNA]</scope>
    <source>
        <strain evidence="1 2">THAL066</strain>
    </source>
</reference>
<accession>A0A7J7IMF4</accession>
<sequence>MEEDGVGSLSATEQLVYGGYGILRSFRDPPGLRSPQERYAAWSAYADLVEQVSLQSDALRWLVPEPHEASTEEAAKAWLPALSGVWLLGQLLLFTDIEGIGPDQMDWCLQQWFARICPGMFRNVETLFRESDVSPNWEEVARRCAFGQRHVALQILNRFRESPRRLHQQSTQDTLNQEKILELVCAALEEAPSSTAEPNWSEWQEACASAADALTQAQSDWNTSSDVREAHRLLVCLSGAEEFPREIVQNWAGDLLAQMLYRTDRHLGDASPQSSAYRAATSASQRFPLSCPIPGDEFCFDGAVEATNLLFWISQGIAMGIVDEAVAALTLLPFGLWHAAHMADVVEGVHFANVIARTLFRRYADLIAVHPSIGDQWRIVLRYRMAYPAPDAAEDTFFALIPAAYHTLREQRLLESEAMYVKQRTAAAVDQEALQKAFHHRRAQFIEAIPIPVVAFYEWTLLGRQQHAFHNLVAHMQQIEKCDFGDSTSESLCFAQLQSLVEAFEAAAEPHTTSALSSRQRNQILVMLDFLPDYIRLYRTVLRWAAGASPESDEIQELLRRVSRILRTLSFPMQFRRSMLMLTLERILPQCTAQGLTLTPDDVYPLIDTALWLSTCSSEDRFGAESSTLPPKTPPMEIPERHELRTERLECITRADLFAALARWKPLWIRAFSA</sequence>
<dbReference type="EMBL" id="VWRR01000004">
    <property type="protein sequence ID" value="KAF6004273.1"/>
    <property type="molecule type" value="Genomic_DNA"/>
</dbReference>
<dbReference type="OrthoDB" id="10548660at2759"/>
<evidence type="ECO:0000313" key="2">
    <source>
        <dbReference type="Proteomes" id="UP000530660"/>
    </source>
</evidence>
<proteinExistence type="predicted"/>
<dbReference type="Proteomes" id="UP000530660">
    <property type="component" value="Unassembled WGS sequence"/>
</dbReference>
<gene>
    <name evidence="1" type="ORF">F1559_004602</name>
</gene>
<name>A0A7J7IMF4_9RHOD</name>
<keyword evidence="2" id="KW-1185">Reference proteome</keyword>
<dbReference type="AlphaFoldDB" id="A0A7J7IMF4"/>
<comment type="caution">
    <text evidence="1">The sequence shown here is derived from an EMBL/GenBank/DDBJ whole genome shotgun (WGS) entry which is preliminary data.</text>
</comment>
<evidence type="ECO:0008006" key="3">
    <source>
        <dbReference type="Google" id="ProtNLM"/>
    </source>
</evidence>
<organism evidence="1 2">
    <name type="scientific">Cyanidiococcus yangmingshanensis</name>
    <dbReference type="NCBI Taxonomy" id="2690220"/>
    <lineage>
        <taxon>Eukaryota</taxon>
        <taxon>Rhodophyta</taxon>
        <taxon>Bangiophyceae</taxon>
        <taxon>Cyanidiales</taxon>
        <taxon>Cyanidiaceae</taxon>
        <taxon>Cyanidiococcus</taxon>
    </lineage>
</organism>